<dbReference type="AlphaFoldDB" id="A0A2P2NVA4"/>
<evidence type="ECO:0000256" key="1">
    <source>
        <dbReference type="SAM" id="Phobius"/>
    </source>
</evidence>
<keyword evidence="1" id="KW-1133">Transmembrane helix</keyword>
<feature type="transmembrane region" description="Helical" evidence="1">
    <location>
        <begin position="33"/>
        <end position="52"/>
    </location>
</feature>
<keyword evidence="1" id="KW-0472">Membrane</keyword>
<feature type="transmembrane region" description="Helical" evidence="1">
    <location>
        <begin position="7"/>
        <end position="27"/>
    </location>
</feature>
<dbReference type="EMBL" id="GGEC01065953">
    <property type="protein sequence ID" value="MBX46437.1"/>
    <property type="molecule type" value="Transcribed_RNA"/>
</dbReference>
<accession>A0A2P2NVA4</accession>
<protein>
    <submittedName>
        <fullName evidence="2">Uncharacterized protein</fullName>
    </submittedName>
</protein>
<keyword evidence="1" id="KW-0812">Transmembrane</keyword>
<sequence>MSFCPTFFFFSSFLGSIFVQLCINSSLHPCRPLAFWFVEFFELFNSILLHLLRCHYQLIVRIQSLQWSSFGR</sequence>
<name>A0A2P2NVA4_RHIMU</name>
<organism evidence="2">
    <name type="scientific">Rhizophora mucronata</name>
    <name type="common">Asiatic mangrove</name>
    <dbReference type="NCBI Taxonomy" id="61149"/>
    <lineage>
        <taxon>Eukaryota</taxon>
        <taxon>Viridiplantae</taxon>
        <taxon>Streptophyta</taxon>
        <taxon>Embryophyta</taxon>
        <taxon>Tracheophyta</taxon>
        <taxon>Spermatophyta</taxon>
        <taxon>Magnoliopsida</taxon>
        <taxon>eudicotyledons</taxon>
        <taxon>Gunneridae</taxon>
        <taxon>Pentapetalae</taxon>
        <taxon>rosids</taxon>
        <taxon>fabids</taxon>
        <taxon>Malpighiales</taxon>
        <taxon>Rhizophoraceae</taxon>
        <taxon>Rhizophora</taxon>
    </lineage>
</organism>
<proteinExistence type="predicted"/>
<evidence type="ECO:0000313" key="2">
    <source>
        <dbReference type="EMBL" id="MBX46437.1"/>
    </source>
</evidence>
<reference evidence="2" key="1">
    <citation type="submission" date="2018-02" db="EMBL/GenBank/DDBJ databases">
        <title>Rhizophora mucronata_Transcriptome.</title>
        <authorList>
            <person name="Meera S.P."/>
            <person name="Sreeshan A."/>
            <person name="Augustine A."/>
        </authorList>
    </citation>
    <scope>NUCLEOTIDE SEQUENCE</scope>
    <source>
        <tissue evidence="2">Leaf</tissue>
    </source>
</reference>